<feature type="domain" description="Transposase (putative) gypsy type" evidence="2">
    <location>
        <begin position="72"/>
        <end position="139"/>
    </location>
</feature>
<dbReference type="Proteomes" id="UP001231189">
    <property type="component" value="Unassembled WGS sequence"/>
</dbReference>
<feature type="compositionally biased region" description="Basic and acidic residues" evidence="1">
    <location>
        <begin position="1"/>
        <end position="10"/>
    </location>
</feature>
<dbReference type="PANTHER" id="PTHR33026:SF7">
    <property type="entry name" value="OS03G0100275 PROTEIN"/>
    <property type="match status" value="1"/>
</dbReference>
<evidence type="ECO:0000313" key="4">
    <source>
        <dbReference type="Proteomes" id="UP001231189"/>
    </source>
</evidence>
<comment type="caution">
    <text evidence="3">The sequence shown here is derived from an EMBL/GenBank/DDBJ whole genome shotgun (WGS) entry which is preliminary data.</text>
</comment>
<feature type="region of interest" description="Disordered" evidence="1">
    <location>
        <begin position="1"/>
        <end position="28"/>
    </location>
</feature>
<reference evidence="3" key="1">
    <citation type="submission" date="2023-07" db="EMBL/GenBank/DDBJ databases">
        <title>A chromosome-level genome assembly of Lolium multiflorum.</title>
        <authorList>
            <person name="Chen Y."/>
            <person name="Copetti D."/>
            <person name="Kolliker R."/>
            <person name="Studer B."/>
        </authorList>
    </citation>
    <scope>NUCLEOTIDE SEQUENCE</scope>
    <source>
        <strain evidence="3">02402/16</strain>
        <tissue evidence="3">Leaf</tissue>
    </source>
</reference>
<dbReference type="InterPro" id="IPR007321">
    <property type="entry name" value="Transposase_28"/>
</dbReference>
<gene>
    <name evidence="3" type="ORF">QYE76_019236</name>
</gene>
<dbReference type="PANTHER" id="PTHR33026">
    <property type="entry name" value="OS06G0360600 PROTEIN"/>
    <property type="match status" value="1"/>
</dbReference>
<proteinExistence type="predicted"/>
<accession>A0AAD8R5B4</accession>
<evidence type="ECO:0000256" key="1">
    <source>
        <dbReference type="SAM" id="MobiDB-lite"/>
    </source>
</evidence>
<organism evidence="3 4">
    <name type="scientific">Lolium multiflorum</name>
    <name type="common">Italian ryegrass</name>
    <name type="synonym">Lolium perenne subsp. multiflorum</name>
    <dbReference type="NCBI Taxonomy" id="4521"/>
    <lineage>
        <taxon>Eukaryota</taxon>
        <taxon>Viridiplantae</taxon>
        <taxon>Streptophyta</taxon>
        <taxon>Embryophyta</taxon>
        <taxon>Tracheophyta</taxon>
        <taxon>Spermatophyta</taxon>
        <taxon>Magnoliopsida</taxon>
        <taxon>Liliopsida</taxon>
        <taxon>Poales</taxon>
        <taxon>Poaceae</taxon>
        <taxon>BOP clade</taxon>
        <taxon>Pooideae</taxon>
        <taxon>Poodae</taxon>
        <taxon>Poeae</taxon>
        <taxon>Poeae Chloroplast Group 2 (Poeae type)</taxon>
        <taxon>Loliodinae</taxon>
        <taxon>Loliinae</taxon>
        <taxon>Lolium</taxon>
    </lineage>
</organism>
<sequence>METETGRDQEAGSSSQAPGTGLSGITRGAWRGSDVTQHEIDWLYRSRRIPEGVSCRLPDDEIEPVLRPGEYVVFLAHFERGFGLPASDFLRQFLDFYELQPHHLPGNAVFYLSCYATFMEAYIGIRPTRETFARFFSLRINSVQGKDIPKPKPPVQCGSCIIGSRQGSPFFKFTGLESCRLWQETFFYVKNDGDADLINLPAFNPAPPSKINWNYSPGVTHIETNRVVRFMEKLMKETNICSDDIIRAFISRRVLPLKRRAHKMSEMYGPGDPTKITGLLLARRTPRTASPASKRIGEALAGSALWTGWTLTHTFINAHSASTQPQVHEHVAPLDAEAGDEFVEKLAPQGKKNKAPAPDAGTSQSPPPKRFRTEVPRGRSKRRYKGKQMPVASGPALKLGPRPESSEGTDTGANNTGAEPLPGGRNLRFLPSLKRRRRRPPLSSPPSRCRRRSPRRQANGATPTPPPQTVKITEEKATASGISSADARSDACRPRLRSRGKPSASRAGSPNRAEVAIWDPCSPMPKGGMPRDVSAPTRGP</sequence>
<keyword evidence="4" id="KW-1185">Reference proteome</keyword>
<evidence type="ECO:0000313" key="3">
    <source>
        <dbReference type="EMBL" id="KAK1613719.1"/>
    </source>
</evidence>
<name>A0AAD8R5B4_LOLMU</name>
<protein>
    <recommendedName>
        <fullName evidence="2">Transposase (putative) gypsy type domain-containing protein</fullName>
    </recommendedName>
</protein>
<dbReference type="AlphaFoldDB" id="A0AAD8R5B4"/>
<dbReference type="EMBL" id="JAUUTY010000006">
    <property type="protein sequence ID" value="KAK1613719.1"/>
    <property type="molecule type" value="Genomic_DNA"/>
</dbReference>
<feature type="compositionally biased region" description="Polar residues" evidence="1">
    <location>
        <begin position="406"/>
        <end position="417"/>
    </location>
</feature>
<dbReference type="Pfam" id="PF04195">
    <property type="entry name" value="Transposase_28"/>
    <property type="match status" value="1"/>
</dbReference>
<feature type="region of interest" description="Disordered" evidence="1">
    <location>
        <begin position="348"/>
        <end position="540"/>
    </location>
</feature>
<evidence type="ECO:0000259" key="2">
    <source>
        <dbReference type="Pfam" id="PF04195"/>
    </source>
</evidence>